<keyword evidence="3" id="KW-1185">Reference proteome</keyword>
<feature type="compositionally biased region" description="Basic and acidic residues" evidence="1">
    <location>
        <begin position="205"/>
        <end position="217"/>
    </location>
</feature>
<dbReference type="GeneID" id="13291201"/>
<dbReference type="RefSeq" id="XP_003838079.1">
    <property type="nucleotide sequence ID" value="XM_003838031.1"/>
</dbReference>
<proteinExistence type="predicted"/>
<sequence length="254" mass="28012">MPRSTPMPGSFPTYSECEDLDPKDQEHFDCEVLQPEDQGHVDCKVRGSPDQRQVGCDGVVGGANVYSDMHMCHSTPIQDQIPTQQIVLWRPVPVVETSERHVTESPERPVAEQSDALPARACSHSMAIVVHHNSSFPTNPSNAADDTTHADAIHLDPDQEELVLRVIHRIYARRQPPCPPRWSLSSRICDLILRFLGQTSGTGERGAHGTSEVDHGPSKGALGKRKKVVQDEDDVDADVRVSPGVGRRTRVKVE</sequence>
<dbReference type="VEuPathDB" id="FungiDB:LEMA_P119340.1"/>
<feature type="region of interest" description="Disordered" evidence="1">
    <location>
        <begin position="1"/>
        <end position="20"/>
    </location>
</feature>
<dbReference type="HOGENOM" id="CLU_1094464_0_0_1"/>
<protein>
    <submittedName>
        <fullName evidence="2">Predicted protein</fullName>
    </submittedName>
</protein>
<dbReference type="Proteomes" id="UP000002668">
    <property type="component" value="Genome"/>
</dbReference>
<reference evidence="3" key="1">
    <citation type="journal article" date="2011" name="Nat. Commun.">
        <title>Effector diversification within compartments of the Leptosphaeria maculans genome affected by Repeat-Induced Point mutations.</title>
        <authorList>
            <person name="Rouxel T."/>
            <person name="Grandaubert J."/>
            <person name="Hane J.K."/>
            <person name="Hoede C."/>
            <person name="van de Wouw A.P."/>
            <person name="Couloux A."/>
            <person name="Dominguez V."/>
            <person name="Anthouard V."/>
            <person name="Bally P."/>
            <person name="Bourras S."/>
            <person name="Cozijnsen A.J."/>
            <person name="Ciuffetti L.M."/>
            <person name="Degrave A."/>
            <person name="Dilmaghani A."/>
            <person name="Duret L."/>
            <person name="Fudal I."/>
            <person name="Goodwin S.B."/>
            <person name="Gout L."/>
            <person name="Glaser N."/>
            <person name="Linglin J."/>
            <person name="Kema G.H.J."/>
            <person name="Lapalu N."/>
            <person name="Lawrence C.B."/>
            <person name="May K."/>
            <person name="Meyer M."/>
            <person name="Ollivier B."/>
            <person name="Poulain J."/>
            <person name="Schoch C.L."/>
            <person name="Simon A."/>
            <person name="Spatafora J.W."/>
            <person name="Stachowiak A."/>
            <person name="Turgeon B.G."/>
            <person name="Tyler B.M."/>
            <person name="Vincent D."/>
            <person name="Weissenbach J."/>
            <person name="Amselem J."/>
            <person name="Quesneville H."/>
            <person name="Oliver R.P."/>
            <person name="Wincker P."/>
            <person name="Balesdent M.-H."/>
            <person name="Howlett B.J."/>
        </authorList>
    </citation>
    <scope>NUCLEOTIDE SEQUENCE [LARGE SCALE GENOMIC DNA]</scope>
    <source>
        <strain evidence="3">JN3 / isolate v23.1.3 / race Av1-4-5-6-7-8</strain>
    </source>
</reference>
<dbReference type="EMBL" id="FP929124">
    <property type="protein sequence ID" value="CBX90047.1"/>
    <property type="molecule type" value="Genomic_DNA"/>
</dbReference>
<accession>E4ZTA5</accession>
<evidence type="ECO:0000256" key="1">
    <source>
        <dbReference type="SAM" id="MobiDB-lite"/>
    </source>
</evidence>
<dbReference type="InParanoid" id="E4ZTA5"/>
<organism evidence="3">
    <name type="scientific">Leptosphaeria maculans (strain JN3 / isolate v23.1.3 / race Av1-4-5-6-7-8)</name>
    <name type="common">Blackleg fungus</name>
    <name type="synonym">Phoma lingam</name>
    <dbReference type="NCBI Taxonomy" id="985895"/>
    <lineage>
        <taxon>Eukaryota</taxon>
        <taxon>Fungi</taxon>
        <taxon>Dikarya</taxon>
        <taxon>Ascomycota</taxon>
        <taxon>Pezizomycotina</taxon>
        <taxon>Dothideomycetes</taxon>
        <taxon>Pleosporomycetidae</taxon>
        <taxon>Pleosporales</taxon>
        <taxon>Pleosporineae</taxon>
        <taxon>Leptosphaeriaceae</taxon>
        <taxon>Plenodomus</taxon>
        <taxon>Plenodomus lingam/Leptosphaeria maculans species complex</taxon>
    </lineage>
</organism>
<feature type="region of interest" description="Disordered" evidence="1">
    <location>
        <begin position="200"/>
        <end position="254"/>
    </location>
</feature>
<dbReference type="AlphaFoldDB" id="E4ZTA5"/>
<evidence type="ECO:0000313" key="3">
    <source>
        <dbReference type="Proteomes" id="UP000002668"/>
    </source>
</evidence>
<gene>
    <name evidence="2" type="ORF">LEMA_P119340.1</name>
</gene>
<evidence type="ECO:0000313" key="2">
    <source>
        <dbReference type="EMBL" id="CBX90047.1"/>
    </source>
</evidence>
<name>E4ZTA5_LEPMJ</name>